<protein>
    <submittedName>
        <fullName evidence="1">Uncharacterized protein</fullName>
    </submittedName>
</protein>
<gene>
    <name evidence="1" type="ORF">MNBD_GAMMA09-1940</name>
</gene>
<dbReference type="AlphaFoldDB" id="A0A3B0XXW2"/>
<accession>A0A3B0XXW2</accession>
<dbReference type="EMBL" id="UOFI01000140">
    <property type="protein sequence ID" value="VAW68973.1"/>
    <property type="molecule type" value="Genomic_DNA"/>
</dbReference>
<proteinExistence type="predicted"/>
<sequence>MKNIAYNHPNLQKGVSLLVFAITILTITAAAFFISSDINPNISAKRSTLKSLAQAKQAMENFSIAYMPFNSGIELGRLPFPDRRLDSLYDGISDCINYTAPLTNNLLIGRFPWLRDECNGTAININANLRDGNGDRLWYSVSSHMIRHNSNSNFSSAYLDNTIYNKWITLYNHKGNIISDRIAFILLSPGTRLPNQNRLNKSPQNFLDSFSVPGIGIINNFDDDLIFVKAPESDSFNDQLIYMTIDDLMPKLEKRVLAEFRSLIKKYHSDYTGYPYPAVLGDSSFECNASVIPGGGFIATTESIINCSSKPPILDLSARPYLSSWLNYIIYEPRIDCISSAVVTGCDNQASGLTVNTLTNIDFILISTGLHANTGSANRSDYLEDPINQLNDQKFITPDPSISNDQILYQ</sequence>
<reference evidence="1" key="1">
    <citation type="submission" date="2018-06" db="EMBL/GenBank/DDBJ databases">
        <authorList>
            <person name="Zhirakovskaya E."/>
        </authorList>
    </citation>
    <scope>NUCLEOTIDE SEQUENCE</scope>
</reference>
<evidence type="ECO:0000313" key="1">
    <source>
        <dbReference type="EMBL" id="VAW68973.1"/>
    </source>
</evidence>
<organism evidence="1">
    <name type="scientific">hydrothermal vent metagenome</name>
    <dbReference type="NCBI Taxonomy" id="652676"/>
    <lineage>
        <taxon>unclassified sequences</taxon>
        <taxon>metagenomes</taxon>
        <taxon>ecological metagenomes</taxon>
    </lineage>
</organism>
<name>A0A3B0XXW2_9ZZZZ</name>